<feature type="transmembrane region" description="Helical" evidence="1">
    <location>
        <begin position="250"/>
        <end position="271"/>
    </location>
</feature>
<feature type="transmembrane region" description="Helical" evidence="1">
    <location>
        <begin position="21"/>
        <end position="39"/>
    </location>
</feature>
<feature type="transmembrane region" description="Helical" evidence="1">
    <location>
        <begin position="311"/>
        <end position="331"/>
    </location>
</feature>
<evidence type="ECO:0000313" key="3">
    <source>
        <dbReference type="Proteomes" id="UP001501510"/>
    </source>
</evidence>
<feature type="transmembrane region" description="Helical" evidence="1">
    <location>
        <begin position="202"/>
        <end position="230"/>
    </location>
</feature>
<proteinExistence type="predicted"/>
<reference evidence="3" key="1">
    <citation type="journal article" date="2019" name="Int. J. Syst. Evol. Microbiol.">
        <title>The Global Catalogue of Microorganisms (GCM) 10K type strain sequencing project: providing services to taxonomists for standard genome sequencing and annotation.</title>
        <authorList>
            <consortium name="The Broad Institute Genomics Platform"/>
            <consortium name="The Broad Institute Genome Sequencing Center for Infectious Disease"/>
            <person name="Wu L."/>
            <person name="Ma J."/>
        </authorList>
    </citation>
    <scope>NUCLEOTIDE SEQUENCE [LARGE SCALE GENOMIC DNA]</scope>
    <source>
        <strain evidence="3">JCM 1407</strain>
    </source>
</reference>
<keyword evidence="1" id="KW-0812">Transmembrane</keyword>
<protein>
    <submittedName>
        <fullName evidence="2">YibE/F family protein</fullName>
    </submittedName>
</protein>
<feature type="transmembrane region" description="Helical" evidence="1">
    <location>
        <begin position="176"/>
        <end position="195"/>
    </location>
</feature>
<accession>A0ABP3UUG7</accession>
<dbReference type="Pfam" id="PF07907">
    <property type="entry name" value="YibE_F"/>
    <property type="match status" value="1"/>
</dbReference>
<comment type="caution">
    <text evidence="2">The sequence shown here is derived from an EMBL/GenBank/DDBJ whole genome shotgun (WGS) entry which is preliminary data.</text>
</comment>
<dbReference type="InterPro" id="IPR012507">
    <property type="entry name" value="YibE_F"/>
</dbReference>
<dbReference type="PANTHER" id="PTHR41771">
    <property type="entry name" value="MEMBRANE PROTEIN-RELATED"/>
    <property type="match status" value="1"/>
</dbReference>
<dbReference type="Proteomes" id="UP001501510">
    <property type="component" value="Unassembled WGS sequence"/>
</dbReference>
<dbReference type="RefSeq" id="WP_343761359.1">
    <property type="nucleotide sequence ID" value="NZ_BAAACG010000009.1"/>
</dbReference>
<sequence>MKIWNNLKTKIKKLSKSDIRILVFTIIVAIIMLFPSGYIRNDVTHGKVIEVLQDSKSKNQLSRSKVKVKILNGEFKGKVITMDNLVSDKAKHQISAKKGSEVFVNIEADKNNKITKSYIYEIVRYKYILGIVVVFFLLLSLMGGMQGVRSVLALMITGYAVLKILIPLIMSGFSPIISSVIICIGVSIINLLIISGKNKKSFAAIIGTLGGVMIAGIIALISSSILQILGLGDEEAQMVIYITGNTKFDFKGLLFAGILMGALGAVMDISMSIASSMKEVKANNPAMTNMELIKAGFNVGRDIMGTMANTLILAYAGGAMYTLILMASYNLPFERMLNQDVMSAEILQALCGSIGLIFTIPITTLAVNFIGTDPYEKK</sequence>
<feature type="transmembrane region" description="Helical" evidence="1">
    <location>
        <begin position="346"/>
        <end position="370"/>
    </location>
</feature>
<evidence type="ECO:0000256" key="1">
    <source>
        <dbReference type="SAM" id="Phobius"/>
    </source>
</evidence>
<keyword evidence="1" id="KW-1133">Transmembrane helix</keyword>
<gene>
    <name evidence="2" type="ORF">GCM10008906_20330</name>
</gene>
<dbReference type="PANTHER" id="PTHR41771:SF1">
    <property type="entry name" value="MEMBRANE PROTEIN"/>
    <property type="match status" value="1"/>
</dbReference>
<feature type="transmembrane region" description="Helical" evidence="1">
    <location>
        <begin position="151"/>
        <end position="170"/>
    </location>
</feature>
<evidence type="ECO:0000313" key="2">
    <source>
        <dbReference type="EMBL" id="GAA0740398.1"/>
    </source>
</evidence>
<feature type="transmembrane region" description="Helical" evidence="1">
    <location>
        <begin position="125"/>
        <end position="144"/>
    </location>
</feature>
<name>A0ABP3UUG7_9CLOT</name>
<organism evidence="2 3">
    <name type="scientific">Clostridium oceanicum</name>
    <dbReference type="NCBI Taxonomy" id="1543"/>
    <lineage>
        <taxon>Bacteria</taxon>
        <taxon>Bacillati</taxon>
        <taxon>Bacillota</taxon>
        <taxon>Clostridia</taxon>
        <taxon>Eubacteriales</taxon>
        <taxon>Clostridiaceae</taxon>
        <taxon>Clostridium</taxon>
    </lineage>
</organism>
<keyword evidence="3" id="KW-1185">Reference proteome</keyword>
<keyword evidence="1" id="KW-0472">Membrane</keyword>
<dbReference type="EMBL" id="BAAACG010000009">
    <property type="protein sequence ID" value="GAA0740398.1"/>
    <property type="molecule type" value="Genomic_DNA"/>
</dbReference>